<dbReference type="GeneID" id="4480374"/>
<dbReference type="PROSITE" id="PS00667">
    <property type="entry name" value="COMPLEX1_ND1_1"/>
    <property type="match status" value="1"/>
</dbReference>
<comment type="function">
    <text evidence="1">Core subunit of the mitochondrial membrane respiratory chain NADH dehydrogenase (Complex I) that is believed to belong to the minimal assembly required for catalysis. Complex I functions in the transfer of electrons from NADH to the respiratory chain. The immediate electron acceptor for the enzyme is believed to be ubiquinone.</text>
</comment>
<dbReference type="EC" id="7.1.1.2" evidence="11"/>
<evidence type="ECO:0000256" key="12">
    <source>
        <dbReference type="SAM" id="Phobius"/>
    </source>
</evidence>
<geneLocation type="mitochondrion" evidence="13"/>
<protein>
    <recommendedName>
        <fullName evidence="4 11">NADH-ubiquinone oxidoreductase chain 1</fullName>
        <ecNumber evidence="11">7.1.1.2</ecNumber>
    </recommendedName>
</protein>
<evidence type="ECO:0000256" key="2">
    <source>
        <dbReference type="ARBA" id="ARBA00004225"/>
    </source>
</evidence>
<proteinExistence type="inferred from homology"/>
<feature type="transmembrane region" description="Helical" evidence="12">
    <location>
        <begin position="6"/>
        <end position="29"/>
    </location>
</feature>
<dbReference type="HAMAP" id="MF_01350">
    <property type="entry name" value="NDH1_NuoH"/>
    <property type="match status" value="1"/>
</dbReference>
<comment type="similarity">
    <text evidence="3 10">Belongs to the complex I subunit 1 family.</text>
</comment>
<dbReference type="PANTHER" id="PTHR11432">
    <property type="entry name" value="NADH DEHYDROGENASE SUBUNIT 1"/>
    <property type="match status" value="1"/>
</dbReference>
<dbReference type="InterPro" id="IPR001694">
    <property type="entry name" value="NADH_UbQ_OxRdtase_su1/FPO"/>
</dbReference>
<evidence type="ECO:0000256" key="3">
    <source>
        <dbReference type="ARBA" id="ARBA00010535"/>
    </source>
</evidence>
<evidence type="ECO:0000256" key="9">
    <source>
        <dbReference type="ARBA" id="ARBA00023136"/>
    </source>
</evidence>
<evidence type="ECO:0000256" key="11">
    <source>
        <dbReference type="RuleBase" id="RU000473"/>
    </source>
</evidence>
<evidence type="ECO:0000256" key="10">
    <source>
        <dbReference type="RuleBase" id="RU000471"/>
    </source>
</evidence>
<feature type="transmembrane region" description="Helical" evidence="12">
    <location>
        <begin position="279"/>
        <end position="303"/>
    </location>
</feature>
<comment type="catalytic activity">
    <reaction evidence="11">
        <text>a ubiquinone + NADH + 5 H(+)(in) = a ubiquinol + NAD(+) + 4 H(+)(out)</text>
        <dbReference type="Rhea" id="RHEA:29091"/>
        <dbReference type="Rhea" id="RHEA-COMP:9565"/>
        <dbReference type="Rhea" id="RHEA-COMP:9566"/>
        <dbReference type="ChEBI" id="CHEBI:15378"/>
        <dbReference type="ChEBI" id="CHEBI:16389"/>
        <dbReference type="ChEBI" id="CHEBI:17976"/>
        <dbReference type="ChEBI" id="CHEBI:57540"/>
        <dbReference type="ChEBI" id="CHEBI:57945"/>
        <dbReference type="EC" id="7.1.1.2"/>
    </reaction>
</comment>
<keyword evidence="10" id="KW-0520">NAD</keyword>
<feature type="transmembrane region" description="Helical" evidence="12">
    <location>
        <begin position="165"/>
        <end position="183"/>
    </location>
</feature>
<dbReference type="GO" id="GO:0005743">
    <property type="term" value="C:mitochondrial inner membrane"/>
    <property type="evidence" value="ECO:0007669"/>
    <property type="project" value="UniProtKB-SubCell"/>
</dbReference>
<dbReference type="PANTHER" id="PTHR11432:SF3">
    <property type="entry name" value="NADH-UBIQUINONE OXIDOREDUCTASE CHAIN 1"/>
    <property type="match status" value="1"/>
</dbReference>
<sequence length="304" mass="35131">MDFILVSVVLFVSVLLGVGFFTLFERKILGYLNNRKGPNKVGLFGLMQPFADGAKLFLKENVVPLMSVRLTFFISPMVILFISLFLWSVMPNFWYSVDHGLGLLFFLCLTGLSVYGLIFSGWSSNSKYSILGAYRGVAQAISYEVSLSLILLCFVEMSMSYDLEFYNYFFIVIMPFIGVVWFVTSLAETNRSPFDFAESESELVSGFNIEYSSFLFAFIFIGEYSSIMFMSYLFSLIFLGGNILIGVKTLFLMFLFILIRGTLPRFRYDHLMYLAWKVYLPFTLNFLVYYVCVYSYITSYLMFW</sequence>
<reference evidence="13" key="1">
    <citation type="journal article" date="2006" name="BMC Genomics">
        <title>The complete mitochondrial genome of the sea spider Nymphon gracile (Arthropoda: Pycnogonida).</title>
        <authorList>
            <person name="Podsiadlowski L."/>
            <person name="Braband A."/>
        </authorList>
    </citation>
    <scope>NUCLEOTIDE SEQUENCE</scope>
</reference>
<feature type="transmembrane region" description="Helical" evidence="12">
    <location>
        <begin position="233"/>
        <end position="259"/>
    </location>
</feature>
<evidence type="ECO:0000313" key="13">
    <source>
        <dbReference type="EMBL" id="ABF93280.1"/>
    </source>
</evidence>
<keyword evidence="5" id="KW-0813">Transport</keyword>
<dbReference type="AlphaFoldDB" id="A0MG48"/>
<evidence type="ECO:0000256" key="7">
    <source>
        <dbReference type="ARBA" id="ARBA00022989"/>
    </source>
</evidence>
<comment type="subcellular location">
    <subcellularLocation>
        <location evidence="10">Mitochondrion inner membrane</location>
        <topology evidence="10">Multi-pass membrane protein</topology>
    </subcellularLocation>
    <subcellularLocation>
        <location evidence="2">Mitochondrion membrane</location>
        <topology evidence="2">Multi-pass membrane protein</topology>
    </subcellularLocation>
</comment>
<keyword evidence="9 12" id="KW-0472">Membrane</keyword>
<keyword evidence="6 10" id="KW-0812">Transmembrane</keyword>
<accession>A0MG48</accession>
<keyword evidence="8 11" id="KW-0830">Ubiquinone</keyword>
<dbReference type="Pfam" id="PF00146">
    <property type="entry name" value="NADHdh"/>
    <property type="match status" value="1"/>
</dbReference>
<evidence type="ECO:0000256" key="6">
    <source>
        <dbReference type="ARBA" id="ARBA00022692"/>
    </source>
</evidence>
<evidence type="ECO:0000256" key="5">
    <source>
        <dbReference type="ARBA" id="ARBA00022448"/>
    </source>
</evidence>
<feature type="transmembrane region" description="Helical" evidence="12">
    <location>
        <begin position="70"/>
        <end position="89"/>
    </location>
</feature>
<dbReference type="CTD" id="4535"/>
<feature type="transmembrane region" description="Helical" evidence="12">
    <location>
        <begin position="134"/>
        <end position="153"/>
    </location>
</feature>
<dbReference type="GO" id="GO:0008137">
    <property type="term" value="F:NADH dehydrogenase (ubiquinone) activity"/>
    <property type="evidence" value="ECO:0007669"/>
    <property type="project" value="UniProtKB-EC"/>
</dbReference>
<dbReference type="GO" id="GO:0009060">
    <property type="term" value="P:aerobic respiration"/>
    <property type="evidence" value="ECO:0007669"/>
    <property type="project" value="TreeGrafter"/>
</dbReference>
<dbReference type="PROSITE" id="PS00668">
    <property type="entry name" value="COMPLEX1_ND1_2"/>
    <property type="match status" value="1"/>
</dbReference>
<dbReference type="GO" id="GO:0003954">
    <property type="term" value="F:NADH dehydrogenase activity"/>
    <property type="evidence" value="ECO:0007669"/>
    <property type="project" value="TreeGrafter"/>
</dbReference>
<dbReference type="InterPro" id="IPR018086">
    <property type="entry name" value="NADH_UbQ_OxRdtase_su1_CS"/>
</dbReference>
<organism evidence="13">
    <name type="scientific">Nymphon gracile</name>
    <name type="common">Sea spider</name>
    <dbReference type="NCBI Taxonomy" id="136195"/>
    <lineage>
        <taxon>Eukaryota</taxon>
        <taxon>Metazoa</taxon>
        <taxon>Ecdysozoa</taxon>
        <taxon>Arthropoda</taxon>
        <taxon>Chelicerata</taxon>
        <taxon>Pycnogonida</taxon>
        <taxon>Pantopoda</taxon>
        <taxon>Nymphon</taxon>
    </lineage>
</organism>
<dbReference type="EMBL" id="DQ666063">
    <property type="protein sequence ID" value="ABF93280.1"/>
    <property type="molecule type" value="Genomic_DNA"/>
</dbReference>
<evidence type="ECO:0000256" key="4">
    <source>
        <dbReference type="ARBA" id="ARBA00021009"/>
    </source>
</evidence>
<gene>
    <name evidence="13" type="primary">ND1</name>
</gene>
<keyword evidence="11 13" id="KW-0496">Mitochondrion</keyword>
<dbReference type="RefSeq" id="YP_863648.1">
    <property type="nucleotide sequence ID" value="NC_008572.1"/>
</dbReference>
<name>A0MG48_NYMGR</name>
<evidence type="ECO:0000256" key="8">
    <source>
        <dbReference type="ARBA" id="ARBA00023075"/>
    </source>
</evidence>
<feature type="transmembrane region" description="Helical" evidence="12">
    <location>
        <begin position="101"/>
        <end position="122"/>
    </location>
</feature>
<keyword evidence="7 12" id="KW-1133">Transmembrane helix</keyword>
<evidence type="ECO:0000256" key="1">
    <source>
        <dbReference type="ARBA" id="ARBA00003257"/>
    </source>
</evidence>